<evidence type="ECO:0000256" key="1">
    <source>
        <dbReference type="ARBA" id="ARBA00023016"/>
    </source>
</evidence>
<keyword evidence="1" id="KW-0346">Stress response</keyword>
<dbReference type="AlphaFoldDB" id="A0A843V8S8"/>
<evidence type="ECO:0000256" key="4">
    <source>
        <dbReference type="SAM" id="MobiDB-lite"/>
    </source>
</evidence>
<evidence type="ECO:0000313" key="6">
    <source>
        <dbReference type="EMBL" id="MQL87989.1"/>
    </source>
</evidence>
<dbReference type="InterPro" id="IPR044587">
    <property type="entry name" value="HSP21-like"/>
</dbReference>
<proteinExistence type="inferred from homology"/>
<feature type="region of interest" description="Disordered" evidence="4">
    <location>
        <begin position="71"/>
        <end position="122"/>
    </location>
</feature>
<accession>A0A843V8S8</accession>
<gene>
    <name evidence="6" type="ORF">Taro_020549</name>
</gene>
<sequence>MALSRLCWKTNSLFPKSLAVLPHRSPSSSLSPSQLCRAHQCYFSNSAATPCRPLNLRQLARELPFRGFAAAAGSTSPASSSEQEKTGEISTTVSTDSDKPAPEWKRERGGLRRRRNRSRRDLVPFGGGGFGSALWQATEGMNRLLRSLSPWHLFRRLKDEDKAYKLQLEVPGLSKDDLRVTVEDNYLVIRGEKKQEADQESRDEEGE</sequence>
<organism evidence="6 7">
    <name type="scientific">Colocasia esculenta</name>
    <name type="common">Wild taro</name>
    <name type="synonym">Arum esculentum</name>
    <dbReference type="NCBI Taxonomy" id="4460"/>
    <lineage>
        <taxon>Eukaryota</taxon>
        <taxon>Viridiplantae</taxon>
        <taxon>Streptophyta</taxon>
        <taxon>Embryophyta</taxon>
        <taxon>Tracheophyta</taxon>
        <taxon>Spermatophyta</taxon>
        <taxon>Magnoliopsida</taxon>
        <taxon>Liliopsida</taxon>
        <taxon>Araceae</taxon>
        <taxon>Aroideae</taxon>
        <taxon>Colocasieae</taxon>
        <taxon>Colocasia</taxon>
    </lineage>
</organism>
<dbReference type="EMBL" id="NMUH01001021">
    <property type="protein sequence ID" value="MQL87989.1"/>
    <property type="molecule type" value="Genomic_DNA"/>
</dbReference>
<dbReference type="Proteomes" id="UP000652761">
    <property type="component" value="Unassembled WGS sequence"/>
</dbReference>
<comment type="caution">
    <text evidence="6">The sequence shown here is derived from an EMBL/GenBank/DDBJ whole genome shotgun (WGS) entry which is preliminary data.</text>
</comment>
<evidence type="ECO:0000259" key="5">
    <source>
        <dbReference type="PROSITE" id="PS01031"/>
    </source>
</evidence>
<dbReference type="PANTHER" id="PTHR46733">
    <property type="entry name" value="26.5 KDA HEAT SHOCK PROTEIN, MITOCHONDRIAL"/>
    <property type="match status" value="1"/>
</dbReference>
<evidence type="ECO:0000313" key="7">
    <source>
        <dbReference type="Proteomes" id="UP000652761"/>
    </source>
</evidence>
<keyword evidence="7" id="KW-1185">Reference proteome</keyword>
<evidence type="ECO:0000256" key="3">
    <source>
        <dbReference type="RuleBase" id="RU003616"/>
    </source>
</evidence>
<dbReference type="PANTHER" id="PTHR46733:SF3">
    <property type="entry name" value="26.5 KDA HEAT SHOCK PROTEIN, MITOCHONDRIAL"/>
    <property type="match status" value="1"/>
</dbReference>
<dbReference type="GO" id="GO:0009408">
    <property type="term" value="P:response to heat"/>
    <property type="evidence" value="ECO:0007669"/>
    <property type="project" value="InterPro"/>
</dbReference>
<dbReference type="PROSITE" id="PS01031">
    <property type="entry name" value="SHSP"/>
    <property type="match status" value="1"/>
</dbReference>
<feature type="compositionally biased region" description="Low complexity" evidence="4">
    <location>
        <begin position="71"/>
        <end position="81"/>
    </location>
</feature>
<name>A0A843V8S8_COLES</name>
<dbReference type="Gene3D" id="2.60.40.790">
    <property type="match status" value="1"/>
</dbReference>
<dbReference type="Pfam" id="PF00011">
    <property type="entry name" value="HSP20"/>
    <property type="match status" value="1"/>
</dbReference>
<comment type="similarity">
    <text evidence="2 3">Belongs to the small heat shock protein (HSP20) family.</text>
</comment>
<dbReference type="SUPFAM" id="SSF49764">
    <property type="entry name" value="HSP20-like chaperones"/>
    <property type="match status" value="1"/>
</dbReference>
<protein>
    <recommendedName>
        <fullName evidence="5">SHSP domain-containing protein</fullName>
    </recommendedName>
</protein>
<dbReference type="InterPro" id="IPR002068">
    <property type="entry name" value="A-crystallin/Hsp20_dom"/>
</dbReference>
<dbReference type="CDD" id="cd06464">
    <property type="entry name" value="ACD_sHsps-like"/>
    <property type="match status" value="1"/>
</dbReference>
<evidence type="ECO:0000256" key="2">
    <source>
        <dbReference type="PROSITE-ProRule" id="PRU00285"/>
    </source>
</evidence>
<dbReference type="OrthoDB" id="1431247at2759"/>
<reference evidence="6" key="1">
    <citation type="submission" date="2017-07" db="EMBL/GenBank/DDBJ databases">
        <title>Taro Niue Genome Assembly and Annotation.</title>
        <authorList>
            <person name="Atibalentja N."/>
            <person name="Keating K."/>
            <person name="Fields C.J."/>
        </authorList>
    </citation>
    <scope>NUCLEOTIDE SEQUENCE</scope>
    <source>
        <strain evidence="6">Niue_2</strain>
        <tissue evidence="6">Leaf</tissue>
    </source>
</reference>
<feature type="compositionally biased region" description="Basic and acidic residues" evidence="4">
    <location>
        <begin position="96"/>
        <end position="110"/>
    </location>
</feature>
<feature type="domain" description="SHSP" evidence="5">
    <location>
        <begin position="142"/>
        <end position="207"/>
    </location>
</feature>
<dbReference type="InterPro" id="IPR008978">
    <property type="entry name" value="HSP20-like_chaperone"/>
</dbReference>